<dbReference type="Pfam" id="PF03874">
    <property type="entry name" value="RNA_pol_Rpb4"/>
    <property type="match status" value="1"/>
</dbReference>
<proteinExistence type="inferred from homology"/>
<dbReference type="GO" id="GO:0006352">
    <property type="term" value="P:DNA-templated transcription initiation"/>
    <property type="evidence" value="ECO:0007669"/>
    <property type="project" value="InterPro"/>
</dbReference>
<feature type="domain" description="RNA polymerase Rpb4/RPC9 core" evidence="4">
    <location>
        <begin position="19"/>
        <end position="136"/>
    </location>
</feature>
<dbReference type="EMBL" id="JALJOR010000021">
    <property type="protein sequence ID" value="KAK9803418.1"/>
    <property type="molecule type" value="Genomic_DNA"/>
</dbReference>
<dbReference type="InterPro" id="IPR045222">
    <property type="entry name" value="Rpb4-like"/>
</dbReference>
<evidence type="ECO:0000256" key="2">
    <source>
        <dbReference type="ARBA" id="ARBA00023242"/>
    </source>
</evidence>
<organism evidence="5 6">
    <name type="scientific">[Myrmecia] bisecta</name>
    <dbReference type="NCBI Taxonomy" id="41462"/>
    <lineage>
        <taxon>Eukaryota</taxon>
        <taxon>Viridiplantae</taxon>
        <taxon>Chlorophyta</taxon>
        <taxon>core chlorophytes</taxon>
        <taxon>Trebouxiophyceae</taxon>
        <taxon>Trebouxiales</taxon>
        <taxon>Trebouxiaceae</taxon>
        <taxon>Myrmecia</taxon>
    </lineage>
</organism>
<dbReference type="AlphaFoldDB" id="A0AAW1P075"/>
<dbReference type="PANTHER" id="PTHR21297">
    <property type="entry name" value="DNA-DIRECTED RNA POLYMERASE II"/>
    <property type="match status" value="1"/>
</dbReference>
<evidence type="ECO:0000313" key="6">
    <source>
        <dbReference type="Proteomes" id="UP001489004"/>
    </source>
</evidence>
<dbReference type="SUPFAM" id="SSF47819">
    <property type="entry name" value="HRDC-like"/>
    <property type="match status" value="1"/>
</dbReference>
<evidence type="ECO:0000259" key="4">
    <source>
        <dbReference type="SMART" id="SM00657"/>
    </source>
</evidence>
<evidence type="ECO:0000256" key="1">
    <source>
        <dbReference type="ARBA" id="ARBA00004123"/>
    </source>
</evidence>
<comment type="caution">
    <text evidence="5">The sequence shown here is derived from an EMBL/GenBank/DDBJ whole genome shotgun (WGS) entry which is preliminary data.</text>
</comment>
<dbReference type="InterPro" id="IPR010997">
    <property type="entry name" value="HRDC-like_sf"/>
</dbReference>
<accession>A0AAW1P075</accession>
<dbReference type="SMART" id="SM00657">
    <property type="entry name" value="RPOL4c"/>
    <property type="match status" value="1"/>
</dbReference>
<comment type="similarity">
    <text evidence="3">Belongs to the eukaryotic RPB4 RNA polymerase subunit family.</text>
</comment>
<keyword evidence="6" id="KW-1185">Reference proteome</keyword>
<sequence length="136" mass="15403">MADGPVEEEENAAELKLGKVFQEAQAFTNSEVALLLRQYVDSKKQVDPNYQLTPMLKKTQQYVETFSYTKNPDAAENIRTMLDKYQLSAFEIGAVVNLAPNDAEEAKFLIPSLGNQWSDEELQTMLADLATYKKFE</sequence>
<name>A0AAW1P075_9CHLO</name>
<dbReference type="InterPro" id="IPR006590">
    <property type="entry name" value="RNA_pol_Rpb4/RPC9_core"/>
</dbReference>
<protein>
    <recommendedName>
        <fullName evidence="4">RNA polymerase Rpb4/RPC9 core domain-containing protein</fullName>
    </recommendedName>
</protein>
<reference evidence="5 6" key="1">
    <citation type="journal article" date="2024" name="Nat. Commun.">
        <title>Phylogenomics reveals the evolutionary origins of lichenization in chlorophyte algae.</title>
        <authorList>
            <person name="Puginier C."/>
            <person name="Libourel C."/>
            <person name="Otte J."/>
            <person name="Skaloud P."/>
            <person name="Haon M."/>
            <person name="Grisel S."/>
            <person name="Petersen M."/>
            <person name="Berrin J.G."/>
            <person name="Delaux P.M."/>
            <person name="Dal Grande F."/>
            <person name="Keller J."/>
        </authorList>
    </citation>
    <scope>NUCLEOTIDE SEQUENCE [LARGE SCALE GENOMIC DNA]</scope>
    <source>
        <strain evidence="5 6">SAG 2043</strain>
    </source>
</reference>
<dbReference type="GO" id="GO:0005634">
    <property type="term" value="C:nucleus"/>
    <property type="evidence" value="ECO:0007669"/>
    <property type="project" value="UniProtKB-SubCell"/>
</dbReference>
<gene>
    <name evidence="5" type="ORF">WJX72_009796</name>
</gene>
<evidence type="ECO:0000313" key="5">
    <source>
        <dbReference type="EMBL" id="KAK9803418.1"/>
    </source>
</evidence>
<dbReference type="InterPro" id="IPR038324">
    <property type="entry name" value="Rpb4/RPC9_sf"/>
</dbReference>
<dbReference type="Proteomes" id="UP001489004">
    <property type="component" value="Unassembled WGS sequence"/>
</dbReference>
<dbReference type="Gene3D" id="1.20.1250.40">
    <property type="match status" value="1"/>
</dbReference>
<comment type="subcellular location">
    <subcellularLocation>
        <location evidence="1">Nucleus</location>
    </subcellularLocation>
</comment>
<keyword evidence="2" id="KW-0539">Nucleus</keyword>
<evidence type="ECO:0000256" key="3">
    <source>
        <dbReference type="ARBA" id="ARBA00025724"/>
    </source>
</evidence>
<dbReference type="GO" id="GO:0030880">
    <property type="term" value="C:RNA polymerase complex"/>
    <property type="evidence" value="ECO:0007669"/>
    <property type="project" value="InterPro"/>
</dbReference>
<dbReference type="InterPro" id="IPR005574">
    <property type="entry name" value="Rpb4/RPC9"/>
</dbReference>
<dbReference type="GO" id="GO:0000166">
    <property type="term" value="F:nucleotide binding"/>
    <property type="evidence" value="ECO:0007669"/>
    <property type="project" value="InterPro"/>
</dbReference>